<dbReference type="RefSeq" id="WP_347920159.1">
    <property type="nucleotide sequence ID" value="NZ_JBDXMX010000003.1"/>
</dbReference>
<evidence type="ECO:0000313" key="1">
    <source>
        <dbReference type="EMBL" id="MEO9247510.1"/>
    </source>
</evidence>
<dbReference type="EMBL" id="JBDXMX010000003">
    <property type="protein sequence ID" value="MEO9247510.1"/>
    <property type="molecule type" value="Genomic_DNA"/>
</dbReference>
<accession>A0ABV0IJ54</accession>
<reference evidence="1 2" key="1">
    <citation type="submission" date="2024-05" db="EMBL/GenBank/DDBJ databases">
        <authorList>
            <person name="Yi C."/>
        </authorList>
    </citation>
    <scope>NUCLEOTIDE SEQUENCE [LARGE SCALE GENOMIC DNA]</scope>
    <source>
        <strain evidence="1 2">XS13</strain>
    </source>
</reference>
<keyword evidence="2" id="KW-1185">Reference proteome</keyword>
<sequence>MAHRAGTAPEHQNQHTAARKALSVFGPTSRQEPLEWAGEAPLAPELARFYREVGPEWIEIDTAGLPFLFFPLERLWDEQAGYRWNRRTGAALVDWNEEWTVVAKQGSDPFILDGLTGKVLTAPGDDGWEDRLDDPEPTFDSVEEMTLALTATGGAWARWDDPFDEDWSLRRETTASVVAALESVLGGHDRAVAVARKFGYYAAV</sequence>
<comment type="caution">
    <text evidence="1">The sequence shown here is derived from an EMBL/GenBank/DDBJ whole genome shotgun (WGS) entry which is preliminary data.</text>
</comment>
<protein>
    <recommendedName>
        <fullName evidence="3">SMI1/KNR4 family protein</fullName>
    </recommendedName>
</protein>
<gene>
    <name evidence="1" type="ORF">ABDK96_07445</name>
</gene>
<evidence type="ECO:0000313" key="2">
    <source>
        <dbReference type="Proteomes" id="UP001484097"/>
    </source>
</evidence>
<dbReference type="Proteomes" id="UP001484097">
    <property type="component" value="Unassembled WGS sequence"/>
</dbReference>
<proteinExistence type="predicted"/>
<organism evidence="1 2">
    <name type="scientific">Citricoccus nitrophenolicus</name>
    <dbReference type="NCBI Taxonomy" id="863575"/>
    <lineage>
        <taxon>Bacteria</taxon>
        <taxon>Bacillati</taxon>
        <taxon>Actinomycetota</taxon>
        <taxon>Actinomycetes</taxon>
        <taxon>Micrococcales</taxon>
        <taxon>Micrococcaceae</taxon>
        <taxon>Citricoccus</taxon>
    </lineage>
</organism>
<evidence type="ECO:0008006" key="3">
    <source>
        <dbReference type="Google" id="ProtNLM"/>
    </source>
</evidence>
<name>A0ABV0IJ54_9MICC</name>